<dbReference type="EC" id="2.7.7.48" evidence="1"/>
<accession>A0A8S5KYY8</accession>
<name>A0A8S5KYY8_9VIRU</name>
<comment type="catalytic activity">
    <reaction evidence="8">
        <text>RNA(n) + a ribonucleoside 5'-triphosphate = RNA(n+1) + diphosphate</text>
        <dbReference type="Rhea" id="RHEA:21248"/>
        <dbReference type="Rhea" id="RHEA-COMP:14527"/>
        <dbReference type="Rhea" id="RHEA-COMP:17342"/>
        <dbReference type="ChEBI" id="CHEBI:33019"/>
        <dbReference type="ChEBI" id="CHEBI:61557"/>
        <dbReference type="ChEBI" id="CHEBI:140395"/>
        <dbReference type="EC" id="2.7.7.48"/>
    </reaction>
</comment>
<dbReference type="GO" id="GO:0039694">
    <property type="term" value="P:viral RNA genome replication"/>
    <property type="evidence" value="ECO:0007669"/>
    <property type="project" value="InterPro"/>
</dbReference>
<dbReference type="Pfam" id="PF03431">
    <property type="entry name" value="RNA_replicase_B"/>
    <property type="match status" value="1"/>
</dbReference>
<feature type="binding site" evidence="9">
    <location>
        <position position="374"/>
    </location>
    <ligand>
        <name>Mg(2+)</name>
        <dbReference type="ChEBI" id="CHEBI:18420"/>
        <label>2</label>
    </ligand>
</feature>
<protein>
    <recommendedName>
        <fullName evidence="1">RNA-directed RNA polymerase</fullName>
        <ecNumber evidence="1">2.7.7.48</ecNumber>
    </recommendedName>
    <alternativeName>
        <fullName evidence="7">RNA replicase beta chain</fullName>
    </alternativeName>
</protein>
<keyword evidence="6" id="KW-0693">Viral RNA replication</keyword>
<dbReference type="RefSeq" id="YP_010769193.1">
    <property type="nucleotide sequence ID" value="NC_073904.1"/>
</dbReference>
<dbReference type="Proteomes" id="UP000680138">
    <property type="component" value="Segment"/>
</dbReference>
<evidence type="ECO:0000256" key="7">
    <source>
        <dbReference type="ARBA" id="ARBA00030248"/>
    </source>
</evidence>
<evidence type="ECO:0000256" key="4">
    <source>
        <dbReference type="ARBA" id="ARBA00022695"/>
    </source>
</evidence>
<keyword evidence="4" id="KW-0548">Nucleotidyltransferase</keyword>
<evidence type="ECO:0000256" key="3">
    <source>
        <dbReference type="ARBA" id="ARBA00022679"/>
    </source>
</evidence>
<dbReference type="InterPro" id="IPR043502">
    <property type="entry name" value="DNA/RNA_pol_sf"/>
</dbReference>
<dbReference type="GO" id="GO:0003968">
    <property type="term" value="F:RNA-directed RNA polymerase activity"/>
    <property type="evidence" value="ECO:0007669"/>
    <property type="project" value="UniProtKB-KW"/>
</dbReference>
<dbReference type="InterPro" id="IPR005093">
    <property type="entry name" value="RNArep_beta"/>
</dbReference>
<feature type="domain" description="RdRp catalytic" evidence="10">
    <location>
        <begin position="277"/>
        <end position="405"/>
    </location>
</feature>
<proteinExistence type="predicted"/>
<keyword evidence="9" id="KW-0460">Magnesium</keyword>
<dbReference type="GO" id="GO:0046872">
    <property type="term" value="F:metal ion binding"/>
    <property type="evidence" value="ECO:0007669"/>
    <property type="project" value="UniProtKB-KW"/>
</dbReference>
<dbReference type="PROSITE" id="PS50522">
    <property type="entry name" value="RDRP_PHAGE"/>
    <property type="match status" value="1"/>
</dbReference>
<evidence type="ECO:0000313" key="11">
    <source>
        <dbReference type="EMBL" id="DAD50633.1"/>
    </source>
</evidence>
<evidence type="ECO:0000256" key="1">
    <source>
        <dbReference type="ARBA" id="ARBA00012494"/>
    </source>
</evidence>
<comment type="cofactor">
    <cofactor evidence="9">
        <name>Mg(2+)</name>
        <dbReference type="ChEBI" id="CHEBI:18420"/>
    </cofactor>
    <text evidence="9">Binds 2 Mg(2+) per subunit.</text>
</comment>
<evidence type="ECO:0000313" key="12">
    <source>
        <dbReference type="Proteomes" id="UP000680138"/>
    </source>
</evidence>
<keyword evidence="12" id="KW-1185">Reference proteome</keyword>
<evidence type="ECO:0000256" key="5">
    <source>
        <dbReference type="ARBA" id="ARBA00022741"/>
    </source>
</evidence>
<keyword evidence="3" id="KW-0808">Transferase</keyword>
<reference evidence="11" key="1">
    <citation type="submission" date="2020-09" db="EMBL/GenBank/DDBJ databases">
        <title>Leviviricetes taxonomy.</title>
        <authorList>
            <person name="Stockdale S.R."/>
            <person name="Callanan J."/>
            <person name="Adriaenssens E.M."/>
            <person name="Kuhn J.H."/>
            <person name="Rumnieks J."/>
            <person name="Shkoporov A."/>
            <person name="Draper L.A."/>
            <person name="Ross P."/>
            <person name="Hill C."/>
        </authorList>
    </citation>
    <scope>NUCLEOTIDE SEQUENCE</scope>
</reference>
<feature type="binding site" evidence="9">
    <location>
        <position position="373"/>
    </location>
    <ligand>
        <name>Mg(2+)</name>
        <dbReference type="ChEBI" id="CHEBI:18420"/>
        <label>2</label>
    </ligand>
</feature>
<dbReference type="InterPro" id="IPR007096">
    <property type="entry name" value="RNA-dir_Rpol_cat_phage"/>
</dbReference>
<keyword evidence="9" id="KW-0479">Metal-binding</keyword>
<evidence type="ECO:0000259" key="10">
    <source>
        <dbReference type="PROSITE" id="PS50522"/>
    </source>
</evidence>
<dbReference type="KEGG" id="vg:80398138"/>
<evidence type="ECO:0000256" key="8">
    <source>
        <dbReference type="ARBA" id="ARBA00048744"/>
    </source>
</evidence>
<dbReference type="GeneID" id="80398138"/>
<sequence>MKPRVSGQKRNSCKTEVLGIVREPSKARLRQVHSSILAALPLGVGDITASALKQLEHDAFASSDTAEFRRRYLDACVLKRWQGDESFSKQERDATALSKLRDSEIRVRVSNSVFYGPECLDSSNAHIPMHLLKVYRRARRLISALLGPLDLEEFARNVEFSPGATTEFNRLSCDATNKWALGTHVTPKAAPYASAYQQWLGPFLSNEGDSGPWPELQVGWYNEVFTVPKRFDTERTACKGRTWNVALQKGYGKFVRKRAQRWSEPLLYPEAQVYHGLLAKLGSATRLLVTGDLSGASDGIGTGHIKTFFPESHATLMLDLREEVGKYPDGEITSWEKVGSMGNGFTFEVETVLFYAVVKACCKRSELVSVYGDDLIYPEHRHDDVVEALSFLGFEFNREKTYSGNSPFRESCGSYFYNGVDVKPFFVESLPKCVAELVELHNQIVAHAPEPDSPWWRVVAEIKDAVDKRYRGPYGTPGVIWSSWDETRPTYHTKTQCFSVFGVAKVVPKTELLVNGALLQWEDDGRRRLRGAPFTDRFRHRGALTGYPLEEMILSNPLDVFEGIDRTVKVYKYREVRTYVDRVQWTERRELTNSRLAFHRSKIPVLLS</sequence>
<keyword evidence="2 11" id="KW-0696">RNA-directed RNA polymerase</keyword>
<evidence type="ECO:0000256" key="9">
    <source>
        <dbReference type="PIRSR" id="PIRSR605093-1"/>
    </source>
</evidence>
<dbReference type="SUPFAM" id="SSF56672">
    <property type="entry name" value="DNA/RNA polymerases"/>
    <property type="match status" value="1"/>
</dbReference>
<feature type="binding site" evidence="9">
    <location>
        <position position="292"/>
    </location>
    <ligand>
        <name>Mg(2+)</name>
        <dbReference type="ChEBI" id="CHEBI:18420"/>
        <label>2</label>
    </ligand>
</feature>
<gene>
    <name evidence="11" type="primary">SRR6960507_7_3</name>
</gene>
<dbReference type="EMBL" id="BK013580">
    <property type="protein sequence ID" value="DAD50633.1"/>
    <property type="molecule type" value="Genomic_RNA"/>
</dbReference>
<evidence type="ECO:0000256" key="2">
    <source>
        <dbReference type="ARBA" id="ARBA00022484"/>
    </source>
</evidence>
<evidence type="ECO:0000256" key="6">
    <source>
        <dbReference type="ARBA" id="ARBA00022953"/>
    </source>
</evidence>
<organism evidence="11 12">
    <name type="scientific">ssRNA phage SRR6960507_7</name>
    <dbReference type="NCBI Taxonomy" id="2786517"/>
    <lineage>
        <taxon>Viruses</taxon>
        <taxon>Riboviria</taxon>
        <taxon>Orthornavirae</taxon>
        <taxon>Lenarviricota</taxon>
        <taxon>Leviviricetes</taxon>
        <taxon>Norzivirales</taxon>
        <taxon>Fiersviridae</taxon>
        <taxon>Cehakivirus</taxon>
        <taxon>Cehakivirus limihabitans</taxon>
    </lineage>
</organism>
<dbReference type="GO" id="GO:0000166">
    <property type="term" value="F:nucleotide binding"/>
    <property type="evidence" value="ECO:0007669"/>
    <property type="project" value="UniProtKB-KW"/>
</dbReference>
<keyword evidence="5" id="KW-0547">Nucleotide-binding</keyword>